<feature type="transmembrane region" description="Helical" evidence="1">
    <location>
        <begin position="202"/>
        <end position="224"/>
    </location>
</feature>
<evidence type="ECO:0000259" key="2">
    <source>
        <dbReference type="SMART" id="SM00387"/>
    </source>
</evidence>
<organism evidence="3">
    <name type="scientific">hydrothermal vent metagenome</name>
    <dbReference type="NCBI Taxonomy" id="652676"/>
    <lineage>
        <taxon>unclassified sequences</taxon>
        <taxon>metagenomes</taxon>
        <taxon>ecological metagenomes</taxon>
    </lineage>
</organism>
<dbReference type="InterPro" id="IPR036890">
    <property type="entry name" value="HATPase_C_sf"/>
</dbReference>
<dbReference type="EMBL" id="UOEU01000552">
    <property type="protein sequence ID" value="VAW34784.1"/>
    <property type="molecule type" value="Genomic_DNA"/>
</dbReference>
<dbReference type="InterPro" id="IPR003594">
    <property type="entry name" value="HATPase_dom"/>
</dbReference>
<feature type="domain" description="Histidine kinase/HSP90-like ATPase" evidence="2">
    <location>
        <begin position="607"/>
        <end position="705"/>
    </location>
</feature>
<feature type="transmembrane region" description="Helical" evidence="1">
    <location>
        <begin position="152"/>
        <end position="181"/>
    </location>
</feature>
<feature type="transmembrane region" description="Helical" evidence="1">
    <location>
        <begin position="288"/>
        <end position="306"/>
    </location>
</feature>
<evidence type="ECO:0000313" key="3">
    <source>
        <dbReference type="EMBL" id="VAW34784.1"/>
    </source>
</evidence>
<gene>
    <name evidence="3" type="ORF">MNBD_CHLOROFLEXI01-4489</name>
</gene>
<dbReference type="Pfam" id="PF02518">
    <property type="entry name" value="HATPase_c"/>
    <property type="match status" value="1"/>
</dbReference>
<feature type="transmembrane region" description="Helical" evidence="1">
    <location>
        <begin position="38"/>
        <end position="62"/>
    </location>
</feature>
<dbReference type="SMART" id="SM00387">
    <property type="entry name" value="HATPase_c"/>
    <property type="match status" value="1"/>
</dbReference>
<feature type="transmembrane region" description="Helical" evidence="1">
    <location>
        <begin position="244"/>
        <end position="267"/>
    </location>
</feature>
<protein>
    <recommendedName>
        <fullName evidence="2">Histidine kinase/HSP90-like ATPase domain-containing protein</fullName>
    </recommendedName>
</protein>
<feature type="transmembrane region" description="Helical" evidence="1">
    <location>
        <begin position="312"/>
        <end position="334"/>
    </location>
</feature>
<dbReference type="AlphaFoldDB" id="A0A3B0VTQ4"/>
<feature type="transmembrane region" description="Helical" evidence="1">
    <location>
        <begin position="74"/>
        <end position="94"/>
    </location>
</feature>
<proteinExistence type="predicted"/>
<reference evidence="3" key="1">
    <citation type="submission" date="2018-06" db="EMBL/GenBank/DDBJ databases">
        <authorList>
            <person name="Zhirakovskaya E."/>
        </authorList>
    </citation>
    <scope>NUCLEOTIDE SEQUENCE</scope>
</reference>
<keyword evidence="1" id="KW-1133">Transmembrane helix</keyword>
<feature type="transmembrane region" description="Helical" evidence="1">
    <location>
        <begin position="6"/>
        <end position="31"/>
    </location>
</feature>
<name>A0A3B0VTQ4_9ZZZZ</name>
<keyword evidence="1" id="KW-0812">Transmembrane</keyword>
<evidence type="ECO:0000256" key="1">
    <source>
        <dbReference type="SAM" id="Phobius"/>
    </source>
</evidence>
<dbReference type="SUPFAM" id="SSF55874">
    <property type="entry name" value="ATPase domain of HSP90 chaperone/DNA topoisomerase II/histidine kinase"/>
    <property type="match status" value="1"/>
</dbReference>
<sequence length="713" mass="78522">MSGILFLDWAIMAVSLFNTILLTWLGLTVVFNAERRDWGVWMATAGLMLGALFFVSHTAIVGLGLNQLTWRNMIFWWTAGLIPAIILPYAWYIVMLWYAGFWNVPHTELRQKQKIWLTIITGMLIFGLAALITGVFLLAIPSPILNPLRGFIRYSIAGIPFLAVGYSVYVLLCIGLSLNALRQPGVSHRVMGMVARRRAQPWLSSASLALMVVSLLATGVMLWIVQDARQRTFLEIYLEAQLTIAILDLLISSIIGVVIVLLGRAVVSYEVFTGKTLPRKGLLRQWRQAVMLAAGYGIVIGGTIAIQLRPLYSLLITTMLMTFFFAMIGWRTFAERERYIAQLRPFVANNRLLEQLIAQSDPQEVDFATPFYALCADVLDAQVAYLAALGPMAPLAGPPIRYPASAQPLPSLAGIADRLKTAENEMISLESTEFGAAIWAIPLWSDRGLSGVLLLGEKSDQGLYTQEEIEIARVISERLIDTYASAEMSRSLMEIQRQRLAQTQIIDQKTRRVLHDDILPDIQAALILLDGAKDKNGKALSLMTDAHKQISNLLHDMPTTSAPEVARLGFITAFQRSVQNDFSTTFDAVNWEVSPKAEAVATQLPTLTAEVVFYAVREVVRNAAKHGRGEDEKRPLTLNISMQHQEQLIITIADDGVGLGNSDTAGSGQGLALHSTMMAVVGGTIVMETAAHQFTRVVLSIPINSAPVFSNSA</sequence>
<keyword evidence="1" id="KW-0472">Membrane</keyword>
<feature type="transmembrane region" description="Helical" evidence="1">
    <location>
        <begin position="115"/>
        <end position="140"/>
    </location>
</feature>
<accession>A0A3B0VTQ4</accession>
<dbReference type="Gene3D" id="3.30.565.10">
    <property type="entry name" value="Histidine kinase-like ATPase, C-terminal domain"/>
    <property type="match status" value="1"/>
</dbReference>